<dbReference type="AlphaFoldDB" id="U4LW35"/>
<gene>
    <name evidence="2" type="ORF">PCON_14142</name>
</gene>
<evidence type="ECO:0000313" key="2">
    <source>
        <dbReference type="EMBL" id="CCX33111.1"/>
    </source>
</evidence>
<reference evidence="2 3" key="1">
    <citation type="journal article" date="2013" name="PLoS Genet.">
        <title>The genome and development-dependent transcriptomes of Pyronema confluens: a window into fungal evolution.</title>
        <authorList>
            <person name="Traeger S."/>
            <person name="Altegoer F."/>
            <person name="Freitag M."/>
            <person name="Gabaldon T."/>
            <person name="Kempken F."/>
            <person name="Kumar A."/>
            <person name="Marcet-Houben M."/>
            <person name="Poggeler S."/>
            <person name="Stajich J.E."/>
            <person name="Nowrousian M."/>
        </authorList>
    </citation>
    <scope>NUCLEOTIDE SEQUENCE [LARGE SCALE GENOMIC DNA]</scope>
    <source>
        <strain evidence="3">CBS 100304</strain>
        <tissue evidence="2">Vegetative mycelium</tissue>
    </source>
</reference>
<evidence type="ECO:0000313" key="3">
    <source>
        <dbReference type="Proteomes" id="UP000018144"/>
    </source>
</evidence>
<name>U4LW35_PYROM</name>
<proteinExistence type="predicted"/>
<keyword evidence="3" id="KW-1185">Reference proteome</keyword>
<feature type="signal peptide" evidence="1">
    <location>
        <begin position="1"/>
        <end position="21"/>
    </location>
</feature>
<protein>
    <submittedName>
        <fullName evidence="2">Uncharacterized protein</fullName>
    </submittedName>
</protein>
<sequence>MVSALTLSVLLLGAITPLVTARLPFHSDQTLGKALGFSDPIRRSSTMLWPRLLYCKSRGFRILQRGRQCDDRPREPFTCYNLKEYDRKITSHEVLSGCCKFFFEENCKSKMFGACAGDSDGLSIQLKPAWYKKARSFLCCEKDGGDPNCHRFGD</sequence>
<dbReference type="EMBL" id="HF936006">
    <property type="protein sequence ID" value="CCX33111.1"/>
    <property type="molecule type" value="Genomic_DNA"/>
</dbReference>
<keyword evidence="1" id="KW-0732">Signal</keyword>
<accession>U4LW35</accession>
<dbReference type="Proteomes" id="UP000018144">
    <property type="component" value="Unassembled WGS sequence"/>
</dbReference>
<evidence type="ECO:0000256" key="1">
    <source>
        <dbReference type="SAM" id="SignalP"/>
    </source>
</evidence>
<feature type="chain" id="PRO_5004651987" evidence="1">
    <location>
        <begin position="22"/>
        <end position="154"/>
    </location>
</feature>
<organism evidence="2 3">
    <name type="scientific">Pyronema omphalodes (strain CBS 100304)</name>
    <name type="common">Pyronema confluens</name>
    <dbReference type="NCBI Taxonomy" id="1076935"/>
    <lineage>
        <taxon>Eukaryota</taxon>
        <taxon>Fungi</taxon>
        <taxon>Dikarya</taxon>
        <taxon>Ascomycota</taxon>
        <taxon>Pezizomycotina</taxon>
        <taxon>Pezizomycetes</taxon>
        <taxon>Pezizales</taxon>
        <taxon>Pyronemataceae</taxon>
        <taxon>Pyronema</taxon>
    </lineage>
</organism>